<dbReference type="Gene3D" id="3.90.76.10">
    <property type="entry name" value="Dipeptide-binding Protein, Domain 1"/>
    <property type="match status" value="1"/>
</dbReference>
<dbReference type="CDD" id="cd08502">
    <property type="entry name" value="PBP2_NikA_DppA_OppA_like_16"/>
    <property type="match status" value="1"/>
</dbReference>
<keyword evidence="3 4" id="KW-0732">Signal</keyword>
<dbReference type="InterPro" id="IPR000914">
    <property type="entry name" value="SBP_5_dom"/>
</dbReference>
<organism evidence="6 7">
    <name type="scientific">Lacibacterium aquatile</name>
    <dbReference type="NCBI Taxonomy" id="1168082"/>
    <lineage>
        <taxon>Bacteria</taxon>
        <taxon>Pseudomonadati</taxon>
        <taxon>Pseudomonadota</taxon>
        <taxon>Alphaproteobacteria</taxon>
        <taxon>Rhodospirillales</taxon>
        <taxon>Rhodospirillaceae</taxon>
    </lineage>
</organism>
<evidence type="ECO:0000313" key="7">
    <source>
        <dbReference type="Proteomes" id="UP001597295"/>
    </source>
</evidence>
<dbReference type="Pfam" id="PF00496">
    <property type="entry name" value="SBP_bac_5"/>
    <property type="match status" value="1"/>
</dbReference>
<evidence type="ECO:0000256" key="2">
    <source>
        <dbReference type="ARBA" id="ARBA00005695"/>
    </source>
</evidence>
<dbReference type="PIRSF" id="PIRSF002741">
    <property type="entry name" value="MppA"/>
    <property type="match status" value="1"/>
</dbReference>
<dbReference type="InterPro" id="IPR039424">
    <property type="entry name" value="SBP_5"/>
</dbReference>
<reference evidence="7" key="1">
    <citation type="journal article" date="2019" name="Int. J. Syst. Evol. Microbiol.">
        <title>The Global Catalogue of Microorganisms (GCM) 10K type strain sequencing project: providing services to taxonomists for standard genome sequencing and annotation.</title>
        <authorList>
            <consortium name="The Broad Institute Genomics Platform"/>
            <consortium name="The Broad Institute Genome Sequencing Center for Infectious Disease"/>
            <person name="Wu L."/>
            <person name="Ma J."/>
        </authorList>
    </citation>
    <scope>NUCLEOTIDE SEQUENCE [LARGE SCALE GENOMIC DNA]</scope>
    <source>
        <strain evidence="7">CGMCC 1.19062</strain>
    </source>
</reference>
<feature type="domain" description="Solute-binding protein family 5" evidence="5">
    <location>
        <begin position="70"/>
        <end position="425"/>
    </location>
</feature>
<dbReference type="Gene3D" id="3.10.105.10">
    <property type="entry name" value="Dipeptide-binding Protein, Domain 3"/>
    <property type="match status" value="1"/>
</dbReference>
<dbReference type="EMBL" id="JBHUIP010000016">
    <property type="protein sequence ID" value="MFD2265225.1"/>
    <property type="molecule type" value="Genomic_DNA"/>
</dbReference>
<dbReference type="InterPro" id="IPR030678">
    <property type="entry name" value="Peptide/Ni-bd"/>
</dbReference>
<gene>
    <name evidence="6" type="ORF">ACFSM5_20145</name>
</gene>
<protein>
    <submittedName>
        <fullName evidence="6">ABC transporter substrate-binding protein</fullName>
    </submittedName>
</protein>
<keyword evidence="7" id="KW-1185">Reference proteome</keyword>
<dbReference type="Proteomes" id="UP001597295">
    <property type="component" value="Unassembled WGS sequence"/>
</dbReference>
<proteinExistence type="inferred from homology"/>
<comment type="subcellular location">
    <subcellularLocation>
        <location evidence="1">Periplasm</location>
    </subcellularLocation>
</comment>
<evidence type="ECO:0000256" key="4">
    <source>
        <dbReference type="SAM" id="SignalP"/>
    </source>
</evidence>
<evidence type="ECO:0000256" key="1">
    <source>
        <dbReference type="ARBA" id="ARBA00004418"/>
    </source>
</evidence>
<evidence type="ECO:0000313" key="6">
    <source>
        <dbReference type="EMBL" id="MFD2265225.1"/>
    </source>
</evidence>
<sequence>MKTRIGVALLATLLLGVSPMAMAQKAGGAIDVATIGEPPTLDPMTSTADLVGIITQHFFETLYTFGEGWKIVPLLAAEQPKISADGKEYVIPLRQGVKFHDGSTMTPADVVASLKRWTEVAVRGKQANEQIASIEAGDNSVKITLKQPFAPLLALLSLNNSAAVVMPASKATAQLTEFVGTGPYKFKERQPDRYILVEKFADYSARADNAAFYGGKRTAYVNEIRFVPVPNANTRIEGALAGQYTYADSLPVEAYDRFKGQAKSEGMLVKPFGWPVMFFNTKEGALAKEGVRRALVEGISYSDMLEAAFGSKDFYEPDGSLYPKGYAFHSAEGIGSYTVADPAKAKAAAKAAGYDGKPVRILTSMQYEFHYKMAQVAAEYMKQSGFAVDMQVVDWATLTQRRNDPALWDIYFTHSPFLPEPALNSMMNNNAPGWWATPEKDALVKQINTEADSDKRAKLMVDFQKLVYQQVPIQKVGNFNAVAGKSKSLKGVTPAPWPFFWNTWVE</sequence>
<feature type="signal peptide" evidence="4">
    <location>
        <begin position="1"/>
        <end position="23"/>
    </location>
</feature>
<comment type="similarity">
    <text evidence="2">Belongs to the bacterial solute-binding protein 5 family.</text>
</comment>
<dbReference type="Gene3D" id="3.40.190.10">
    <property type="entry name" value="Periplasmic binding protein-like II"/>
    <property type="match status" value="1"/>
</dbReference>
<comment type="caution">
    <text evidence="6">The sequence shown here is derived from an EMBL/GenBank/DDBJ whole genome shotgun (WGS) entry which is preliminary data.</text>
</comment>
<dbReference type="RefSeq" id="WP_379878397.1">
    <property type="nucleotide sequence ID" value="NZ_JBHUIP010000016.1"/>
</dbReference>
<dbReference type="SUPFAM" id="SSF53850">
    <property type="entry name" value="Periplasmic binding protein-like II"/>
    <property type="match status" value="1"/>
</dbReference>
<feature type="chain" id="PRO_5046833747" evidence="4">
    <location>
        <begin position="24"/>
        <end position="506"/>
    </location>
</feature>
<dbReference type="PANTHER" id="PTHR30290:SF38">
    <property type="entry name" value="D,D-DIPEPTIDE-BINDING PERIPLASMIC PROTEIN DDPA-RELATED"/>
    <property type="match status" value="1"/>
</dbReference>
<dbReference type="PANTHER" id="PTHR30290">
    <property type="entry name" value="PERIPLASMIC BINDING COMPONENT OF ABC TRANSPORTER"/>
    <property type="match status" value="1"/>
</dbReference>
<accession>A0ABW5E187</accession>
<name>A0ABW5E187_9PROT</name>
<evidence type="ECO:0000259" key="5">
    <source>
        <dbReference type="Pfam" id="PF00496"/>
    </source>
</evidence>
<evidence type="ECO:0000256" key="3">
    <source>
        <dbReference type="ARBA" id="ARBA00022729"/>
    </source>
</evidence>